<gene>
    <name evidence="1" type="ORF">D7Z54_15460</name>
</gene>
<dbReference type="OrthoDB" id="2361637at2"/>
<organism evidence="1 2">
    <name type="scientific">Salibacterium salarium</name>
    <dbReference type="NCBI Taxonomy" id="284579"/>
    <lineage>
        <taxon>Bacteria</taxon>
        <taxon>Bacillati</taxon>
        <taxon>Bacillota</taxon>
        <taxon>Bacilli</taxon>
        <taxon>Bacillales</taxon>
        <taxon>Bacillaceae</taxon>
    </lineage>
</organism>
<reference evidence="1 2" key="1">
    <citation type="submission" date="2018-10" db="EMBL/GenBank/DDBJ databases">
        <title>Draft genome sequence of Bacillus salarius IM0101, isolated from a hypersaline soil in Inner Mongolia, China.</title>
        <authorList>
            <person name="Yamprayoonswat W."/>
            <person name="Boonvisut S."/>
            <person name="Jumpathong W."/>
            <person name="Sittihan S."/>
            <person name="Ruangsuj P."/>
            <person name="Wanthongcharoen S."/>
            <person name="Thongpramul N."/>
            <person name="Pimmason S."/>
            <person name="Yu B."/>
            <person name="Yasawong M."/>
        </authorList>
    </citation>
    <scope>NUCLEOTIDE SEQUENCE [LARGE SCALE GENOMIC DNA]</scope>
    <source>
        <strain evidence="1 2">IM0101</strain>
    </source>
</reference>
<evidence type="ECO:0000313" key="1">
    <source>
        <dbReference type="EMBL" id="RSL32548.1"/>
    </source>
</evidence>
<evidence type="ECO:0000313" key="2">
    <source>
        <dbReference type="Proteomes" id="UP000275076"/>
    </source>
</evidence>
<name>A0A3R9QKR6_9BACI</name>
<dbReference type="RefSeq" id="WP_125556761.1">
    <property type="nucleotide sequence ID" value="NZ_RBVX01000014.1"/>
</dbReference>
<sequence>MEDVFRKLTDKLVTINEELSIDQARTWVEHFWEDFEATRAKSGREYKGAEVTESIVSKWIEQYGPFLHRYQATNSKFDNLEEG</sequence>
<dbReference type="AlphaFoldDB" id="A0A3R9QKR6"/>
<keyword evidence="2" id="KW-1185">Reference proteome</keyword>
<dbReference type="Proteomes" id="UP000275076">
    <property type="component" value="Unassembled WGS sequence"/>
</dbReference>
<comment type="caution">
    <text evidence="1">The sequence shown here is derived from an EMBL/GenBank/DDBJ whole genome shotgun (WGS) entry which is preliminary data.</text>
</comment>
<proteinExistence type="predicted"/>
<dbReference type="EMBL" id="RBVX01000014">
    <property type="protein sequence ID" value="RSL32548.1"/>
    <property type="molecule type" value="Genomic_DNA"/>
</dbReference>
<dbReference type="Pfam" id="PF14043">
    <property type="entry name" value="WVELL"/>
    <property type="match status" value="1"/>
</dbReference>
<accession>A0A3R9QKR6</accession>
<dbReference type="InterPro" id="IPR026952">
    <property type="entry name" value="WVELL"/>
</dbReference>
<protein>
    <recommendedName>
        <fullName evidence="3">WVELL protein</fullName>
    </recommendedName>
</protein>
<evidence type="ECO:0008006" key="3">
    <source>
        <dbReference type="Google" id="ProtNLM"/>
    </source>
</evidence>